<dbReference type="EMBL" id="JAQFWP010000019">
    <property type="protein sequence ID" value="MDA2805341.1"/>
    <property type="molecule type" value="Genomic_DNA"/>
</dbReference>
<sequence length="325" mass="35645">MEHLPADLDDALIADALKHWGIDAADLDYVPVGFGDHHWRAAGADGRAWFLSVADLTAKPHCGVGVQAAREGLRAAMDTAAALRGAGLDFVVAPLRTASGKTVLDLDRRHTLSVFPLEEGEAGDYTTEPSEQERGRVIDLLAALHGVAPPDGAPRAPLDPPLRGRLERALDQTGRPWGEGPFSEPLRGLLADAAPLLRRRLEEFDDLVRRVREGGVAPVLTHGEPHQGNVLHQSGRRLLIDWDTCALAVPERDLWSVVRGPEDLERYAEAAGRRPDSAALDLYRLRWDLDEAAVYTDWFRAPHTRTPDMETAWQGIEEVVAHLAE</sequence>
<organism evidence="2 3">
    <name type="scientific">Nocardiopsis suaedae</name>
    <dbReference type="NCBI Taxonomy" id="3018444"/>
    <lineage>
        <taxon>Bacteria</taxon>
        <taxon>Bacillati</taxon>
        <taxon>Actinomycetota</taxon>
        <taxon>Actinomycetes</taxon>
        <taxon>Streptosporangiales</taxon>
        <taxon>Nocardiopsidaceae</taxon>
        <taxon>Nocardiopsis</taxon>
    </lineage>
</organism>
<feature type="domain" description="Aminoglycoside phosphotransferase" evidence="1">
    <location>
        <begin position="69"/>
        <end position="279"/>
    </location>
</feature>
<evidence type="ECO:0000259" key="1">
    <source>
        <dbReference type="Pfam" id="PF01636"/>
    </source>
</evidence>
<comment type="caution">
    <text evidence="2">The sequence shown here is derived from an EMBL/GenBank/DDBJ whole genome shotgun (WGS) entry which is preliminary data.</text>
</comment>
<protein>
    <submittedName>
        <fullName evidence="2">Phosphotransferase</fullName>
    </submittedName>
</protein>
<dbReference type="Gene3D" id="1.10.510.10">
    <property type="entry name" value="Transferase(Phosphotransferase) domain 1"/>
    <property type="match status" value="1"/>
</dbReference>
<reference evidence="2" key="1">
    <citation type="submission" date="2023-01" db="EMBL/GenBank/DDBJ databases">
        <title>Draft genome sequence of Nocardiopsis sp. LSu2-4 isolated from halophytes.</title>
        <authorList>
            <person name="Duangmal K."/>
            <person name="Chantavorakit T."/>
        </authorList>
    </citation>
    <scope>NUCLEOTIDE SEQUENCE</scope>
    <source>
        <strain evidence="2">LSu2-4</strain>
    </source>
</reference>
<name>A0ABT4TLU3_9ACTN</name>
<evidence type="ECO:0000313" key="3">
    <source>
        <dbReference type="Proteomes" id="UP001165685"/>
    </source>
</evidence>
<dbReference type="InterPro" id="IPR002575">
    <property type="entry name" value="Aminoglycoside_PTrfase"/>
</dbReference>
<dbReference type="Proteomes" id="UP001165685">
    <property type="component" value="Unassembled WGS sequence"/>
</dbReference>
<dbReference type="Gene3D" id="3.30.200.20">
    <property type="entry name" value="Phosphorylase Kinase, domain 1"/>
    <property type="match status" value="1"/>
</dbReference>
<dbReference type="RefSeq" id="WP_270677995.1">
    <property type="nucleotide sequence ID" value="NZ_JAQFWP010000019.1"/>
</dbReference>
<dbReference type="SUPFAM" id="SSF56112">
    <property type="entry name" value="Protein kinase-like (PK-like)"/>
    <property type="match status" value="1"/>
</dbReference>
<proteinExistence type="predicted"/>
<dbReference type="Pfam" id="PF01636">
    <property type="entry name" value="APH"/>
    <property type="match status" value="1"/>
</dbReference>
<keyword evidence="3" id="KW-1185">Reference proteome</keyword>
<dbReference type="InterPro" id="IPR011009">
    <property type="entry name" value="Kinase-like_dom_sf"/>
</dbReference>
<gene>
    <name evidence="2" type="ORF">O4U47_12535</name>
</gene>
<accession>A0ABT4TLU3</accession>
<dbReference type="Gene3D" id="1.20.58.840">
    <property type="match status" value="1"/>
</dbReference>
<evidence type="ECO:0000313" key="2">
    <source>
        <dbReference type="EMBL" id="MDA2805341.1"/>
    </source>
</evidence>